<sequence>MFDPLGRQFVYGQRHTQIVQKKPAGWNITVQHAIQQATIENVSITIYDSPMKVLIIDDGAPNVLVREVRSQTPGWKGTKENVLRGSGDEMKNITIEG</sequence>
<dbReference type="EMBL" id="BAABKX010000030">
    <property type="protein sequence ID" value="GAA5063943.1"/>
    <property type="molecule type" value="Genomic_DNA"/>
</dbReference>
<evidence type="ECO:0000313" key="2">
    <source>
        <dbReference type="Proteomes" id="UP001501729"/>
    </source>
</evidence>
<keyword evidence="2" id="KW-1185">Reference proteome</keyword>
<comment type="caution">
    <text evidence="1">The sequence shown here is derived from an EMBL/GenBank/DDBJ whole genome shotgun (WGS) entry which is preliminary data.</text>
</comment>
<gene>
    <name evidence="1" type="ORF">GCM10025751_52890</name>
</gene>
<dbReference type="Proteomes" id="UP001501729">
    <property type="component" value="Unassembled WGS sequence"/>
</dbReference>
<protein>
    <submittedName>
        <fullName evidence="1">Uncharacterized protein</fullName>
    </submittedName>
</protein>
<proteinExistence type="predicted"/>
<reference evidence="1 2" key="1">
    <citation type="journal article" date="2019" name="Int. J. Syst. Evol. Microbiol.">
        <title>The Global Catalogue of Microorganisms (GCM) 10K type strain sequencing project: providing services to taxonomists for standard genome sequencing and annotation.</title>
        <authorList>
            <consortium name="The Broad Institute Genomics Platform"/>
            <consortium name="The Broad Institute Genome Sequencing Center for Infectious Disease"/>
            <person name="Wu L."/>
            <person name="Ma J."/>
        </authorList>
    </citation>
    <scope>NUCLEOTIDE SEQUENCE [LARGE SCALE GENOMIC DNA]</scope>
    <source>
        <strain evidence="1 2">JCM 17504</strain>
    </source>
</reference>
<name>A0AAV3UQL4_9EURY</name>
<evidence type="ECO:0000313" key="1">
    <source>
        <dbReference type="EMBL" id="GAA5063943.1"/>
    </source>
</evidence>
<accession>A0AAV3UQL4</accession>
<dbReference type="AlphaFoldDB" id="A0AAV3UQL4"/>
<organism evidence="1 2">
    <name type="scientific">Haladaptatus pallidirubidus</name>
    <dbReference type="NCBI Taxonomy" id="1008152"/>
    <lineage>
        <taxon>Archaea</taxon>
        <taxon>Methanobacteriati</taxon>
        <taxon>Methanobacteriota</taxon>
        <taxon>Stenosarchaea group</taxon>
        <taxon>Halobacteria</taxon>
        <taxon>Halobacteriales</taxon>
        <taxon>Haladaptataceae</taxon>
        <taxon>Haladaptatus</taxon>
    </lineage>
</organism>